<dbReference type="EMBL" id="NRGR01000009">
    <property type="protein sequence ID" value="PCC39937.1"/>
    <property type="molecule type" value="Genomic_DNA"/>
</dbReference>
<sequence>MQVWDVVIDPEHRGQGYGRAAMQLAETYAHARGARTLGLSVFGFNSVARGLYESLGYETTSVKMRKHLEAPELRDDLAQ</sequence>
<dbReference type="InterPro" id="IPR016181">
    <property type="entry name" value="Acyl_CoA_acyltransferase"/>
</dbReference>
<dbReference type="PANTHER" id="PTHR43072">
    <property type="entry name" value="N-ACETYLTRANSFERASE"/>
    <property type="match status" value="1"/>
</dbReference>
<gene>
    <name evidence="2" type="ORF">CIK66_06295</name>
</gene>
<evidence type="ECO:0000313" key="2">
    <source>
        <dbReference type="EMBL" id="PCC39937.1"/>
    </source>
</evidence>
<dbReference type="AlphaFoldDB" id="A0A2A3YKW3"/>
<keyword evidence="3" id="KW-1185">Reference proteome</keyword>
<dbReference type="PROSITE" id="PS51186">
    <property type="entry name" value="GNAT"/>
    <property type="match status" value="1"/>
</dbReference>
<dbReference type="SUPFAM" id="SSF55729">
    <property type="entry name" value="Acyl-CoA N-acyltransferases (Nat)"/>
    <property type="match status" value="1"/>
</dbReference>
<organism evidence="2 3">
    <name type="scientific">Brachybacterium alimentarium</name>
    <dbReference type="NCBI Taxonomy" id="47845"/>
    <lineage>
        <taxon>Bacteria</taxon>
        <taxon>Bacillati</taxon>
        <taxon>Actinomycetota</taxon>
        <taxon>Actinomycetes</taxon>
        <taxon>Micrococcales</taxon>
        <taxon>Dermabacteraceae</taxon>
        <taxon>Brachybacterium</taxon>
    </lineage>
</organism>
<name>A0A2A3YKW3_9MICO</name>
<proteinExistence type="predicted"/>
<reference evidence="2 3" key="1">
    <citation type="journal article" date="2017" name="Elife">
        <title>Extensive horizontal gene transfer in cheese-associated bacteria.</title>
        <authorList>
            <person name="Bonham K.S."/>
            <person name="Wolfe B.E."/>
            <person name="Dutton R.J."/>
        </authorList>
    </citation>
    <scope>NUCLEOTIDE SEQUENCE [LARGE SCALE GENOMIC DNA]</scope>
    <source>
        <strain evidence="2 3">341_9</strain>
    </source>
</reference>
<accession>A0A2A3YKW3</accession>
<dbReference type="InterPro" id="IPR000182">
    <property type="entry name" value="GNAT_dom"/>
</dbReference>
<dbReference type="CDD" id="cd04301">
    <property type="entry name" value="NAT_SF"/>
    <property type="match status" value="1"/>
</dbReference>
<protein>
    <recommendedName>
        <fullName evidence="1">N-acetyltransferase domain-containing protein</fullName>
    </recommendedName>
</protein>
<feature type="domain" description="N-acetyltransferase" evidence="1">
    <location>
        <begin position="1"/>
        <end position="78"/>
    </location>
</feature>
<evidence type="ECO:0000259" key="1">
    <source>
        <dbReference type="PROSITE" id="PS51186"/>
    </source>
</evidence>
<comment type="caution">
    <text evidence="2">The sequence shown here is derived from an EMBL/GenBank/DDBJ whole genome shotgun (WGS) entry which is preliminary data.</text>
</comment>
<dbReference type="Pfam" id="PF00583">
    <property type="entry name" value="Acetyltransf_1"/>
    <property type="match status" value="1"/>
</dbReference>
<dbReference type="Proteomes" id="UP000218598">
    <property type="component" value="Unassembled WGS sequence"/>
</dbReference>
<evidence type="ECO:0000313" key="3">
    <source>
        <dbReference type="Proteomes" id="UP000218598"/>
    </source>
</evidence>
<dbReference type="Gene3D" id="3.40.630.30">
    <property type="match status" value="1"/>
</dbReference>
<dbReference type="GO" id="GO:0016747">
    <property type="term" value="F:acyltransferase activity, transferring groups other than amino-acyl groups"/>
    <property type="evidence" value="ECO:0007669"/>
    <property type="project" value="InterPro"/>
</dbReference>